<dbReference type="Proteomes" id="UP000266677">
    <property type="component" value="Unassembled WGS sequence"/>
</dbReference>
<dbReference type="InterPro" id="IPR002716">
    <property type="entry name" value="PIN_dom"/>
</dbReference>
<protein>
    <recommendedName>
        <fullName evidence="8">Ribonuclease VapC</fullName>
        <shortName evidence="8">RNase VapC</shortName>
        <ecNumber evidence="8">3.1.-.-</ecNumber>
    </recommendedName>
    <alternativeName>
        <fullName evidence="8">Toxin VapC</fullName>
    </alternativeName>
</protein>
<evidence type="ECO:0000256" key="7">
    <source>
        <dbReference type="ARBA" id="ARBA00038093"/>
    </source>
</evidence>
<keyword evidence="4 8" id="KW-0479">Metal-binding</keyword>
<dbReference type="PANTHER" id="PTHR33653:SF1">
    <property type="entry name" value="RIBONUCLEASE VAPC2"/>
    <property type="match status" value="1"/>
</dbReference>
<dbReference type="InterPro" id="IPR022907">
    <property type="entry name" value="VapC_family"/>
</dbReference>
<accession>A0A3A4KCL8</accession>
<dbReference type="Gene3D" id="3.40.50.1010">
    <property type="entry name" value="5'-nuclease"/>
    <property type="match status" value="1"/>
</dbReference>
<dbReference type="OrthoDB" id="3257696at2"/>
<dbReference type="RefSeq" id="WP_120038985.1">
    <property type="nucleotide sequence ID" value="NZ_QZFU01000014.1"/>
</dbReference>
<keyword evidence="11" id="KW-1185">Reference proteome</keyword>
<gene>
    <name evidence="8" type="primary">vapC</name>
    <name evidence="10" type="ORF">D5S18_07020</name>
</gene>
<dbReference type="InterPro" id="IPR050556">
    <property type="entry name" value="Type_II_TA_system_RNase"/>
</dbReference>
<keyword evidence="8" id="KW-0800">Toxin</keyword>
<feature type="binding site" evidence="8">
    <location>
        <position position="13"/>
    </location>
    <ligand>
        <name>Mg(2+)</name>
        <dbReference type="ChEBI" id="CHEBI:18420"/>
    </ligand>
</feature>
<dbReference type="GO" id="GO:0090729">
    <property type="term" value="F:toxin activity"/>
    <property type="evidence" value="ECO:0007669"/>
    <property type="project" value="UniProtKB-KW"/>
</dbReference>
<proteinExistence type="inferred from homology"/>
<dbReference type="EMBL" id="QZFU01000014">
    <property type="protein sequence ID" value="RJO78008.1"/>
    <property type="molecule type" value="Genomic_DNA"/>
</dbReference>
<evidence type="ECO:0000259" key="9">
    <source>
        <dbReference type="Pfam" id="PF01850"/>
    </source>
</evidence>
<keyword evidence="5 8" id="KW-0378">Hydrolase</keyword>
<dbReference type="InterPro" id="IPR029060">
    <property type="entry name" value="PIN-like_dom_sf"/>
</dbReference>
<sequence length="137" mass="15000">MSKLAAPRHVLLDTSVLIDYTDVRSTLPDEAEAAISAVSLAELAAGLHSTRDPINQARRQLRFQWVAKSFNPLAFDAETANVYGSLAFLIDQIGRKPRGRIADLQIAATAVQHSLPLYTRNPHDFKGLEPLLNVVAV</sequence>
<dbReference type="CDD" id="cd18732">
    <property type="entry name" value="PIN_MtVapC4-C5_like"/>
    <property type="match status" value="1"/>
</dbReference>
<feature type="domain" description="PIN" evidence="9">
    <location>
        <begin position="10"/>
        <end position="122"/>
    </location>
</feature>
<comment type="similarity">
    <text evidence="7 8">Belongs to the PINc/VapC protein family.</text>
</comment>
<organism evidence="10 11">
    <name type="scientific">Nocardia panacis</name>
    <dbReference type="NCBI Taxonomy" id="2340916"/>
    <lineage>
        <taxon>Bacteria</taxon>
        <taxon>Bacillati</taxon>
        <taxon>Actinomycetota</taxon>
        <taxon>Actinomycetes</taxon>
        <taxon>Mycobacteriales</taxon>
        <taxon>Nocardiaceae</taxon>
        <taxon>Nocardia</taxon>
    </lineage>
</organism>
<feature type="binding site" evidence="8">
    <location>
        <position position="103"/>
    </location>
    <ligand>
        <name>Mg(2+)</name>
        <dbReference type="ChEBI" id="CHEBI:18420"/>
    </ligand>
</feature>
<dbReference type="GO" id="GO:0004540">
    <property type="term" value="F:RNA nuclease activity"/>
    <property type="evidence" value="ECO:0007669"/>
    <property type="project" value="InterPro"/>
</dbReference>
<keyword evidence="2 8" id="KW-1277">Toxin-antitoxin system</keyword>
<reference evidence="10 11" key="1">
    <citation type="submission" date="2018-09" db="EMBL/GenBank/DDBJ databases">
        <title>YIM PH21274 draft genome.</title>
        <authorList>
            <person name="Miao C."/>
        </authorList>
    </citation>
    <scope>NUCLEOTIDE SEQUENCE [LARGE SCALE GENOMIC DNA]</scope>
    <source>
        <strain evidence="10 11">YIM PH 21724</strain>
    </source>
</reference>
<keyword evidence="3 8" id="KW-0540">Nuclease</keyword>
<evidence type="ECO:0000256" key="1">
    <source>
        <dbReference type="ARBA" id="ARBA00001946"/>
    </source>
</evidence>
<dbReference type="SUPFAM" id="SSF88723">
    <property type="entry name" value="PIN domain-like"/>
    <property type="match status" value="1"/>
</dbReference>
<evidence type="ECO:0000313" key="11">
    <source>
        <dbReference type="Proteomes" id="UP000266677"/>
    </source>
</evidence>
<dbReference type="GO" id="GO:0016787">
    <property type="term" value="F:hydrolase activity"/>
    <property type="evidence" value="ECO:0007669"/>
    <property type="project" value="UniProtKB-KW"/>
</dbReference>
<dbReference type="HAMAP" id="MF_00265">
    <property type="entry name" value="VapC_Nob1"/>
    <property type="match status" value="1"/>
</dbReference>
<evidence type="ECO:0000256" key="2">
    <source>
        <dbReference type="ARBA" id="ARBA00022649"/>
    </source>
</evidence>
<dbReference type="GO" id="GO:0000287">
    <property type="term" value="F:magnesium ion binding"/>
    <property type="evidence" value="ECO:0007669"/>
    <property type="project" value="UniProtKB-UniRule"/>
</dbReference>
<dbReference type="AlphaFoldDB" id="A0A3A4KCL8"/>
<evidence type="ECO:0000256" key="5">
    <source>
        <dbReference type="ARBA" id="ARBA00022801"/>
    </source>
</evidence>
<comment type="cofactor">
    <cofactor evidence="1 8">
        <name>Mg(2+)</name>
        <dbReference type="ChEBI" id="CHEBI:18420"/>
    </cofactor>
</comment>
<evidence type="ECO:0000313" key="10">
    <source>
        <dbReference type="EMBL" id="RJO78008.1"/>
    </source>
</evidence>
<dbReference type="Pfam" id="PF01850">
    <property type="entry name" value="PIN"/>
    <property type="match status" value="1"/>
</dbReference>
<comment type="caution">
    <text evidence="10">The sequence shown here is derived from an EMBL/GenBank/DDBJ whole genome shotgun (WGS) entry which is preliminary data.</text>
</comment>
<evidence type="ECO:0000256" key="6">
    <source>
        <dbReference type="ARBA" id="ARBA00022842"/>
    </source>
</evidence>
<dbReference type="EC" id="3.1.-.-" evidence="8"/>
<evidence type="ECO:0000256" key="3">
    <source>
        <dbReference type="ARBA" id="ARBA00022722"/>
    </source>
</evidence>
<evidence type="ECO:0000256" key="4">
    <source>
        <dbReference type="ARBA" id="ARBA00022723"/>
    </source>
</evidence>
<dbReference type="PANTHER" id="PTHR33653">
    <property type="entry name" value="RIBONUCLEASE VAPC2"/>
    <property type="match status" value="1"/>
</dbReference>
<name>A0A3A4KCL8_9NOCA</name>
<comment type="function">
    <text evidence="8">Toxic component of a toxin-antitoxin (TA) system. An RNase.</text>
</comment>
<evidence type="ECO:0000256" key="8">
    <source>
        <dbReference type="HAMAP-Rule" id="MF_00265"/>
    </source>
</evidence>
<keyword evidence="6 8" id="KW-0460">Magnesium</keyword>